<dbReference type="PANTHER" id="PTHR12558:SF13">
    <property type="entry name" value="CELL DIVISION CYCLE PROTEIN 27 HOMOLOG"/>
    <property type="match status" value="1"/>
</dbReference>
<evidence type="ECO:0000256" key="1">
    <source>
        <dbReference type="PROSITE-ProRule" id="PRU00339"/>
    </source>
</evidence>
<reference evidence="2 3" key="1">
    <citation type="submission" date="2020-12" db="EMBL/GenBank/DDBJ databases">
        <title>Sulforoseuscoccus oceanibium gen. nov., sp. nov., a representative of the phylum Verrucomicrobia with special cytoplasmic membrane, and proposal of Sulforoseuscoccusaceae fam. nov.</title>
        <authorList>
            <person name="Xi F."/>
        </authorList>
    </citation>
    <scope>NUCLEOTIDE SEQUENCE [LARGE SCALE GENOMIC DNA]</scope>
    <source>
        <strain evidence="2 3">T37</strain>
    </source>
</reference>
<evidence type="ECO:0000313" key="2">
    <source>
        <dbReference type="EMBL" id="QQL46326.1"/>
    </source>
</evidence>
<dbReference type="SUPFAM" id="SSF48452">
    <property type="entry name" value="TPR-like"/>
    <property type="match status" value="2"/>
</dbReference>
<dbReference type="Pfam" id="PF13432">
    <property type="entry name" value="TPR_16"/>
    <property type="match status" value="2"/>
</dbReference>
<dbReference type="InterPro" id="IPR019734">
    <property type="entry name" value="TPR_rpt"/>
</dbReference>
<dbReference type="AlphaFoldDB" id="A0A6B3L8A9"/>
<dbReference type="InterPro" id="IPR011990">
    <property type="entry name" value="TPR-like_helical_dom_sf"/>
</dbReference>
<dbReference type="Gene3D" id="1.25.40.10">
    <property type="entry name" value="Tetratricopeptide repeat domain"/>
    <property type="match status" value="2"/>
</dbReference>
<name>A0A6B3L8A9_9BACT</name>
<evidence type="ECO:0000313" key="3">
    <source>
        <dbReference type="Proteomes" id="UP000475117"/>
    </source>
</evidence>
<dbReference type="KEGG" id="soa:G3M56_007065"/>
<dbReference type="PROSITE" id="PS50005">
    <property type="entry name" value="TPR"/>
    <property type="match status" value="2"/>
</dbReference>
<feature type="repeat" description="TPR" evidence="1">
    <location>
        <begin position="160"/>
        <end position="193"/>
    </location>
</feature>
<organism evidence="2 3">
    <name type="scientific">Sulfuriroseicoccus oceanibius</name>
    <dbReference type="NCBI Taxonomy" id="2707525"/>
    <lineage>
        <taxon>Bacteria</taxon>
        <taxon>Pseudomonadati</taxon>
        <taxon>Verrucomicrobiota</taxon>
        <taxon>Verrucomicrobiia</taxon>
        <taxon>Verrucomicrobiales</taxon>
        <taxon>Verrucomicrobiaceae</taxon>
        <taxon>Sulfuriroseicoccus</taxon>
    </lineage>
</organism>
<dbReference type="Proteomes" id="UP000475117">
    <property type="component" value="Chromosome"/>
</dbReference>
<protein>
    <submittedName>
        <fullName evidence="2">Tetratricopeptide repeat protein</fullName>
    </submittedName>
</protein>
<dbReference type="SMART" id="SM00028">
    <property type="entry name" value="TPR"/>
    <property type="match status" value="6"/>
</dbReference>
<feature type="repeat" description="TPR" evidence="1">
    <location>
        <begin position="92"/>
        <end position="125"/>
    </location>
</feature>
<dbReference type="EMBL" id="CP066776">
    <property type="protein sequence ID" value="QQL46326.1"/>
    <property type="molecule type" value="Genomic_DNA"/>
</dbReference>
<dbReference type="PANTHER" id="PTHR12558">
    <property type="entry name" value="CELL DIVISION CYCLE 16,23,27"/>
    <property type="match status" value="1"/>
</dbReference>
<proteinExistence type="predicted"/>
<gene>
    <name evidence="2" type="ORF">G3M56_007065</name>
</gene>
<keyword evidence="1" id="KW-0802">TPR repeat</keyword>
<accession>A0A6B3L8A9</accession>
<sequence>MRVPAILLLSLFAGVGSIHADDKPLPLNCAIWSDPSFVASFNGSYRPEARIEPTLTSAERGVLVDVQKLMADGKRDDAAAKLSQALNESPTAALFFNLGNVCFELGKTEDAIDAFEKAIESFPSFRRAHRNLGIALIRAGRNDAALKPMVEAVRLGDMDGTTLGMLGYLRLNRGEYASALQAYRQAQLTQPEAVEWMAGIAQALAQLERSAEAVALLDEVIAARPAEPSYLLMQAQMMAAADRDDDAIVNVELARRLMRAASGDGAVDLAAEDLLFLASLYLRTDAGERARDVLLAAVMREPAAPLESVVRPLAHLVRGGQVELAEPVVEAVEKRYADAIEGSADFLRTRARIDLQREREDRAVAVLEQLIAKDPTDGESQLVLARELGDRDPERSALLFERAAMDESVAYEAWVGLAQLQAGRGYYQRAVEAAKKAQEVSQNAGLGEYIEALEKLAK</sequence>
<dbReference type="PROSITE" id="PS50293">
    <property type="entry name" value="TPR_REGION"/>
    <property type="match status" value="1"/>
</dbReference>
<keyword evidence="3" id="KW-1185">Reference proteome</keyword>
<dbReference type="RefSeq" id="WP_164361517.1">
    <property type="nucleotide sequence ID" value="NZ_CP066776.1"/>
</dbReference>